<feature type="chain" id="PRO_5019781263" evidence="13">
    <location>
        <begin position="34"/>
        <end position="742"/>
    </location>
</feature>
<evidence type="ECO:0000256" key="12">
    <source>
        <dbReference type="RuleBase" id="RU003357"/>
    </source>
</evidence>
<evidence type="ECO:0000313" key="17">
    <source>
        <dbReference type="Proteomes" id="UP000273675"/>
    </source>
</evidence>
<evidence type="ECO:0000259" key="14">
    <source>
        <dbReference type="Pfam" id="PF00593"/>
    </source>
</evidence>
<dbReference type="Gene3D" id="2.40.170.20">
    <property type="entry name" value="TonB-dependent receptor, beta-barrel domain"/>
    <property type="match status" value="1"/>
</dbReference>
<evidence type="ECO:0000256" key="13">
    <source>
        <dbReference type="SAM" id="SignalP"/>
    </source>
</evidence>
<comment type="similarity">
    <text evidence="11 12">Belongs to the TonB-dependent receptor family.</text>
</comment>
<dbReference type="EMBL" id="RBIM01000006">
    <property type="protein sequence ID" value="RKQ95487.1"/>
    <property type="molecule type" value="Genomic_DNA"/>
</dbReference>
<dbReference type="PANTHER" id="PTHR32552:SF81">
    <property type="entry name" value="TONB-DEPENDENT OUTER MEMBRANE RECEPTOR"/>
    <property type="match status" value="1"/>
</dbReference>
<dbReference type="PROSITE" id="PS52016">
    <property type="entry name" value="TONB_DEPENDENT_REC_3"/>
    <property type="match status" value="1"/>
</dbReference>
<dbReference type="SUPFAM" id="SSF56935">
    <property type="entry name" value="Porins"/>
    <property type="match status" value="1"/>
</dbReference>
<accession>A0A495D1T7</accession>
<dbReference type="GO" id="GO:0006826">
    <property type="term" value="P:iron ion transport"/>
    <property type="evidence" value="ECO:0007669"/>
    <property type="project" value="UniProtKB-KW"/>
</dbReference>
<organism evidence="16 17">
    <name type="scientific">Maricaulis maris</name>
    <dbReference type="NCBI Taxonomy" id="74318"/>
    <lineage>
        <taxon>Bacteria</taxon>
        <taxon>Pseudomonadati</taxon>
        <taxon>Pseudomonadota</taxon>
        <taxon>Alphaproteobacteria</taxon>
        <taxon>Maricaulales</taxon>
        <taxon>Maricaulaceae</taxon>
        <taxon>Maricaulis</taxon>
    </lineage>
</organism>
<keyword evidence="9 11" id="KW-0472">Membrane</keyword>
<dbReference type="RefSeq" id="WP_121212003.1">
    <property type="nucleotide sequence ID" value="NZ_RBIM01000006.1"/>
</dbReference>
<dbReference type="InterPro" id="IPR000531">
    <property type="entry name" value="Beta-barrel_TonB"/>
</dbReference>
<keyword evidence="13" id="KW-0732">Signal</keyword>
<keyword evidence="7" id="KW-0406">Ion transport</keyword>
<dbReference type="AlphaFoldDB" id="A0A495D1T7"/>
<comment type="caution">
    <text evidence="16">The sequence shown here is derived from an EMBL/GenBank/DDBJ whole genome shotgun (WGS) entry which is preliminary data.</text>
</comment>
<evidence type="ECO:0000256" key="3">
    <source>
        <dbReference type="ARBA" id="ARBA00022452"/>
    </source>
</evidence>
<evidence type="ECO:0000256" key="6">
    <source>
        <dbReference type="ARBA" id="ARBA00023004"/>
    </source>
</evidence>
<evidence type="ECO:0000259" key="15">
    <source>
        <dbReference type="Pfam" id="PF07715"/>
    </source>
</evidence>
<keyword evidence="5 11" id="KW-0812">Transmembrane</keyword>
<evidence type="ECO:0000256" key="9">
    <source>
        <dbReference type="ARBA" id="ARBA00023136"/>
    </source>
</evidence>
<evidence type="ECO:0000256" key="11">
    <source>
        <dbReference type="PROSITE-ProRule" id="PRU01360"/>
    </source>
</evidence>
<keyword evidence="16" id="KW-0675">Receptor</keyword>
<feature type="domain" description="TonB-dependent receptor-like beta-barrel" evidence="14">
    <location>
        <begin position="284"/>
        <end position="690"/>
    </location>
</feature>
<feature type="signal peptide" evidence="13">
    <location>
        <begin position="1"/>
        <end position="33"/>
    </location>
</feature>
<evidence type="ECO:0000256" key="1">
    <source>
        <dbReference type="ARBA" id="ARBA00004571"/>
    </source>
</evidence>
<keyword evidence="6" id="KW-0408">Iron</keyword>
<keyword evidence="2 11" id="KW-0813">Transport</keyword>
<reference evidence="16 17" key="1">
    <citation type="submission" date="2018-10" db="EMBL/GenBank/DDBJ databases">
        <title>Genomic Encyclopedia of Type Strains, Phase IV (KMG-IV): sequencing the most valuable type-strain genomes for metagenomic binning, comparative biology and taxonomic classification.</title>
        <authorList>
            <person name="Goeker M."/>
        </authorList>
    </citation>
    <scope>NUCLEOTIDE SEQUENCE [LARGE SCALE GENOMIC DNA]</scope>
    <source>
        <strain evidence="16 17">DSM 4734</strain>
    </source>
</reference>
<evidence type="ECO:0000256" key="2">
    <source>
        <dbReference type="ARBA" id="ARBA00022448"/>
    </source>
</evidence>
<dbReference type="GO" id="GO:0009279">
    <property type="term" value="C:cell outer membrane"/>
    <property type="evidence" value="ECO:0007669"/>
    <property type="project" value="UniProtKB-SubCell"/>
</dbReference>
<dbReference type="Pfam" id="PF00593">
    <property type="entry name" value="TonB_dep_Rec_b-barrel"/>
    <property type="match status" value="1"/>
</dbReference>
<proteinExistence type="inferred from homology"/>
<dbReference type="OrthoDB" id="7313036at2"/>
<evidence type="ECO:0000256" key="7">
    <source>
        <dbReference type="ARBA" id="ARBA00023065"/>
    </source>
</evidence>
<dbReference type="Proteomes" id="UP000273675">
    <property type="component" value="Unassembled WGS sequence"/>
</dbReference>
<sequence>MTLASSVRKRVQLAGVSALALTASALMPATASAQSTPATTSTVETIIVTTTRREENIQDIANSVTAQSGEDLAPLTEGGADILSLAARIPSVYAESSNGRVAPRFYIRGLGNTDFDLAASQPVSVIMDNVVMENVILKSFPLFDVAQVEIARGPQGTLFGRNTTAGTIKFDSVRPSQETDGYISVTAGSYGTTNLEAALGGQVVEDVLSARLSLLSQNRDDWIDNAFTGETDALGGHEEMAGRIQLLFTPSETVEALFNVHARSLTGTSAVFRANILTPGSNELNSNYVRDEVYFDSTFNNPQAYDNWGTSAAVNLYLDGGYTLTSISAYEHAAGYSLGDIDGGNLVTGPGFIPFPSETQDGIDDLDQFSQEFRFASSDDQTTSWQVGAYFFDSQFDITTVGPNGGFPPSTTVRHTNELWSVFGQASHQLNERLELSGGLRFTVDQKSLVGVVTSIPVTPVSVQDEQISWDLSAYYDLDDSQAVFARIARGFRGPSIQARDVAFFNPPSIADSETSTSFELGYKSEPLDGRARFNATAFYYQIDDLQLSAVGGGGNLVQLINADRGVGYGFEIDSEMWVTDNLFVTAGFSWNETELQDSDLEVGVCAQCTVLDPDADFDGFVEVDGNPFPQAPDYILSFSARYSIPAGNGGEWFAFTDWFYQGRTNLFLYESEEFYSDGNFEGGLRVGYAGELSGGQDYEVALFARNITDEDNLVGGIDFNNNTGFVNEPRIIGASFRASLN</sequence>
<comment type="subcellular location">
    <subcellularLocation>
        <location evidence="1 11">Cell outer membrane</location>
        <topology evidence="1 11">Multi-pass membrane protein</topology>
    </subcellularLocation>
</comment>
<evidence type="ECO:0000256" key="8">
    <source>
        <dbReference type="ARBA" id="ARBA00023077"/>
    </source>
</evidence>
<keyword evidence="10 11" id="KW-0998">Cell outer membrane</keyword>
<feature type="domain" description="TonB-dependent receptor plug" evidence="15">
    <location>
        <begin position="57"/>
        <end position="167"/>
    </location>
</feature>
<dbReference type="InterPro" id="IPR012910">
    <property type="entry name" value="Plug_dom"/>
</dbReference>
<protein>
    <submittedName>
        <fullName evidence="16">Outer membrane receptor protein involved in Fe transport</fullName>
    </submittedName>
</protein>
<evidence type="ECO:0000313" key="16">
    <source>
        <dbReference type="EMBL" id="RKQ95487.1"/>
    </source>
</evidence>
<gene>
    <name evidence="16" type="ORF">C7435_2590</name>
</gene>
<dbReference type="Pfam" id="PF07715">
    <property type="entry name" value="Plug"/>
    <property type="match status" value="1"/>
</dbReference>
<dbReference type="InterPro" id="IPR039426">
    <property type="entry name" value="TonB-dep_rcpt-like"/>
</dbReference>
<keyword evidence="3 11" id="KW-1134">Transmembrane beta strand</keyword>
<keyword evidence="8 12" id="KW-0798">TonB box</keyword>
<name>A0A495D1T7_9PROT</name>
<evidence type="ECO:0000256" key="10">
    <source>
        <dbReference type="ARBA" id="ARBA00023237"/>
    </source>
</evidence>
<evidence type="ECO:0000256" key="5">
    <source>
        <dbReference type="ARBA" id="ARBA00022692"/>
    </source>
</evidence>
<keyword evidence="4" id="KW-0410">Iron transport</keyword>
<dbReference type="InterPro" id="IPR036942">
    <property type="entry name" value="Beta-barrel_TonB_sf"/>
</dbReference>
<dbReference type="PANTHER" id="PTHR32552">
    <property type="entry name" value="FERRICHROME IRON RECEPTOR-RELATED"/>
    <property type="match status" value="1"/>
</dbReference>
<evidence type="ECO:0000256" key="4">
    <source>
        <dbReference type="ARBA" id="ARBA00022496"/>
    </source>
</evidence>